<keyword evidence="2" id="KW-1185">Reference proteome</keyword>
<proteinExistence type="predicted"/>
<dbReference type="EMBL" id="JASBWV010000001">
    <property type="protein sequence ID" value="KAJ9127976.1"/>
    <property type="molecule type" value="Genomic_DNA"/>
</dbReference>
<sequence>MIEQILAMQERADDQAIKIEVSRLITTLLTSLAKQGPINSSGDQQSRESYIEVLVRDSRSLACPASLIALGSQHEILLAEGVLALALVAKSNSKVTEYP</sequence>
<dbReference type="Proteomes" id="UP001234202">
    <property type="component" value="Unassembled WGS sequence"/>
</dbReference>
<reference evidence="1" key="1">
    <citation type="submission" date="2023-04" db="EMBL/GenBank/DDBJ databases">
        <title>Draft Genome sequencing of Naganishia species isolated from polar environments using Oxford Nanopore Technology.</title>
        <authorList>
            <person name="Leo P."/>
            <person name="Venkateswaran K."/>
        </authorList>
    </citation>
    <scope>NUCLEOTIDE SEQUENCE</scope>
    <source>
        <strain evidence="1">DBVPG 5303</strain>
    </source>
</reference>
<gene>
    <name evidence="1" type="ORF">QFC24_000262</name>
</gene>
<accession>A0ACC2XXQ0</accession>
<protein>
    <submittedName>
        <fullName evidence="1">Uncharacterized protein</fullName>
    </submittedName>
</protein>
<evidence type="ECO:0000313" key="2">
    <source>
        <dbReference type="Proteomes" id="UP001234202"/>
    </source>
</evidence>
<comment type="caution">
    <text evidence="1">The sequence shown here is derived from an EMBL/GenBank/DDBJ whole genome shotgun (WGS) entry which is preliminary data.</text>
</comment>
<evidence type="ECO:0000313" key="1">
    <source>
        <dbReference type="EMBL" id="KAJ9127976.1"/>
    </source>
</evidence>
<name>A0ACC2XXQ0_9TREE</name>
<organism evidence="1 2">
    <name type="scientific">Naganishia onofrii</name>
    <dbReference type="NCBI Taxonomy" id="1851511"/>
    <lineage>
        <taxon>Eukaryota</taxon>
        <taxon>Fungi</taxon>
        <taxon>Dikarya</taxon>
        <taxon>Basidiomycota</taxon>
        <taxon>Agaricomycotina</taxon>
        <taxon>Tremellomycetes</taxon>
        <taxon>Filobasidiales</taxon>
        <taxon>Filobasidiaceae</taxon>
        <taxon>Naganishia</taxon>
    </lineage>
</organism>